<dbReference type="EMBL" id="CP018632">
    <property type="protein sequence ID" value="ASJ73870.1"/>
    <property type="molecule type" value="Genomic_DNA"/>
</dbReference>
<sequence>MRNHSRRIHHVNLGWCRSPVLILFITFSAQAADESQDAIIKIFQPGQNITAWSGWNVKGSIYIKLDGGSGEDCVKIWGFAWE</sequence>
<evidence type="ECO:0000313" key="2">
    <source>
        <dbReference type="EMBL" id="ASJ73870.1"/>
    </source>
</evidence>
<dbReference type="AlphaFoldDB" id="A0A2Z2NYE4"/>
<name>A0A2Z2NYE4_9GAMM</name>
<dbReference type="KEGG" id="gai:IMCC3135_18955"/>
<gene>
    <name evidence="2" type="ORF">IMCC3135_18955</name>
</gene>
<feature type="signal peptide" evidence="1">
    <location>
        <begin position="1"/>
        <end position="31"/>
    </location>
</feature>
<keyword evidence="1" id="KW-0732">Signal</keyword>
<feature type="chain" id="PRO_5016325764" evidence="1">
    <location>
        <begin position="32"/>
        <end position="82"/>
    </location>
</feature>
<organism evidence="2 3">
    <name type="scientific">Granulosicoccus antarcticus IMCC3135</name>
    <dbReference type="NCBI Taxonomy" id="1192854"/>
    <lineage>
        <taxon>Bacteria</taxon>
        <taxon>Pseudomonadati</taxon>
        <taxon>Pseudomonadota</taxon>
        <taxon>Gammaproteobacteria</taxon>
        <taxon>Chromatiales</taxon>
        <taxon>Granulosicoccaceae</taxon>
        <taxon>Granulosicoccus</taxon>
    </lineage>
</organism>
<reference evidence="2 3" key="1">
    <citation type="submission" date="2016-12" db="EMBL/GenBank/DDBJ databases">
        <authorList>
            <person name="Song W.-J."/>
            <person name="Kurnit D.M."/>
        </authorList>
    </citation>
    <scope>NUCLEOTIDE SEQUENCE [LARGE SCALE GENOMIC DNA]</scope>
    <source>
        <strain evidence="2 3">IMCC3135</strain>
    </source>
</reference>
<evidence type="ECO:0000313" key="3">
    <source>
        <dbReference type="Proteomes" id="UP000250079"/>
    </source>
</evidence>
<accession>A0A2Z2NYE4</accession>
<keyword evidence="3" id="KW-1185">Reference proteome</keyword>
<dbReference type="Proteomes" id="UP000250079">
    <property type="component" value="Chromosome"/>
</dbReference>
<proteinExistence type="predicted"/>
<protein>
    <submittedName>
        <fullName evidence="2">Uncharacterized protein</fullName>
    </submittedName>
</protein>
<evidence type="ECO:0000256" key="1">
    <source>
        <dbReference type="SAM" id="SignalP"/>
    </source>
</evidence>